<evidence type="ECO:0008006" key="3">
    <source>
        <dbReference type="Google" id="ProtNLM"/>
    </source>
</evidence>
<dbReference type="SUPFAM" id="SSF49464">
    <property type="entry name" value="Carboxypeptidase regulatory domain-like"/>
    <property type="match status" value="1"/>
</dbReference>
<dbReference type="AlphaFoldDB" id="A0A2S7WLW5"/>
<accession>A0A2S7WLW5</accession>
<proteinExistence type="predicted"/>
<gene>
    <name evidence="1" type="ORF">BTO18_05120</name>
</gene>
<dbReference type="OrthoDB" id="1164701at2"/>
<dbReference type="Proteomes" id="UP000238882">
    <property type="component" value="Unassembled WGS sequence"/>
</dbReference>
<evidence type="ECO:0000313" key="1">
    <source>
        <dbReference type="EMBL" id="PQJ78605.1"/>
    </source>
</evidence>
<sequence>MEKIKGYYRITNRKTLVAVFLFFNTCFLVLGQHITSQIKNAITKLPIEYVNIGIPGKDIGTVSDSLGFFKIILKNFLDIDTLKISAIGYKTRNYSIIELKNNEFPKIVFLEEEIVQLKEIIISNKKREPFQLGLKKKYCYPIPFYKKVSGQVPFPQKNLFHEIGTRFKNKKVIKLDSIQINFAKVNLDNLEFRLNIYAIKNEKITNILTQPIYVYLSKEEALNFPVINLKKYNIDLDSDFSIAIENHKKLQNGALTFLANAKSRGKNYPTFYRDNSQGNWTELKSKKKKPVAISLLAFVH</sequence>
<dbReference type="RefSeq" id="WP_105015195.1">
    <property type="nucleotide sequence ID" value="NZ_MSCN01000001.1"/>
</dbReference>
<dbReference type="InterPro" id="IPR008969">
    <property type="entry name" value="CarboxyPept-like_regulatory"/>
</dbReference>
<dbReference type="Pfam" id="PF13715">
    <property type="entry name" value="CarbopepD_reg_2"/>
    <property type="match status" value="1"/>
</dbReference>
<organism evidence="1 2">
    <name type="scientific">Polaribacter porphyrae</name>
    <dbReference type="NCBI Taxonomy" id="1137780"/>
    <lineage>
        <taxon>Bacteria</taxon>
        <taxon>Pseudomonadati</taxon>
        <taxon>Bacteroidota</taxon>
        <taxon>Flavobacteriia</taxon>
        <taxon>Flavobacteriales</taxon>
        <taxon>Flavobacteriaceae</taxon>
    </lineage>
</organism>
<keyword evidence="2" id="KW-1185">Reference proteome</keyword>
<protein>
    <recommendedName>
        <fullName evidence="3">Carboxypeptidase-like regulatory domain-containing protein</fullName>
    </recommendedName>
</protein>
<comment type="caution">
    <text evidence="1">The sequence shown here is derived from an EMBL/GenBank/DDBJ whole genome shotgun (WGS) entry which is preliminary data.</text>
</comment>
<name>A0A2S7WLW5_9FLAO</name>
<evidence type="ECO:0000313" key="2">
    <source>
        <dbReference type="Proteomes" id="UP000238882"/>
    </source>
</evidence>
<dbReference type="EMBL" id="MSCN01000001">
    <property type="protein sequence ID" value="PQJ78605.1"/>
    <property type="molecule type" value="Genomic_DNA"/>
</dbReference>
<reference evidence="1 2" key="1">
    <citation type="submission" date="2016-12" db="EMBL/GenBank/DDBJ databases">
        <title>Trade-off between light-utilization and light-protection in marine flavobacteria.</title>
        <authorList>
            <person name="Kumagai Y."/>
            <person name="Yoshizawa S."/>
            <person name="Kogure K."/>
            <person name="Iwasaki W."/>
        </authorList>
    </citation>
    <scope>NUCLEOTIDE SEQUENCE [LARGE SCALE GENOMIC DNA]</scope>
    <source>
        <strain evidence="1 2">NBRC 108759</strain>
    </source>
</reference>